<reference evidence="1" key="1">
    <citation type="submission" date="2023-08" db="EMBL/GenBank/DDBJ databases">
        <authorList>
            <person name="Audoor S."/>
            <person name="Bilcke G."/>
        </authorList>
    </citation>
    <scope>NUCLEOTIDE SEQUENCE</scope>
</reference>
<protein>
    <submittedName>
        <fullName evidence="1">Uncharacterized protein</fullName>
    </submittedName>
</protein>
<organism evidence="1 2">
    <name type="scientific">Cylindrotheca closterium</name>
    <dbReference type="NCBI Taxonomy" id="2856"/>
    <lineage>
        <taxon>Eukaryota</taxon>
        <taxon>Sar</taxon>
        <taxon>Stramenopiles</taxon>
        <taxon>Ochrophyta</taxon>
        <taxon>Bacillariophyta</taxon>
        <taxon>Bacillariophyceae</taxon>
        <taxon>Bacillariophycidae</taxon>
        <taxon>Bacillariales</taxon>
        <taxon>Bacillariaceae</taxon>
        <taxon>Cylindrotheca</taxon>
    </lineage>
</organism>
<sequence length="104" mass="12061">MYNYKIQKDHNGVLRLGKFHGNINWKHATKVEMDLLATYKVLVDMGRGTPMPKDHQKFQVQLVNALKHCDKHKPRFLPYGGFTYIVPHQIKSHCQTDQSAKGIM</sequence>
<dbReference type="Proteomes" id="UP001295423">
    <property type="component" value="Unassembled WGS sequence"/>
</dbReference>
<evidence type="ECO:0000313" key="2">
    <source>
        <dbReference type="Proteomes" id="UP001295423"/>
    </source>
</evidence>
<dbReference type="AlphaFoldDB" id="A0AAD2FX47"/>
<accession>A0AAD2FX47</accession>
<comment type="caution">
    <text evidence="1">The sequence shown here is derived from an EMBL/GenBank/DDBJ whole genome shotgun (WGS) entry which is preliminary data.</text>
</comment>
<name>A0AAD2FX47_9STRA</name>
<dbReference type="EMBL" id="CAKOGP040001885">
    <property type="protein sequence ID" value="CAJ1955425.1"/>
    <property type="molecule type" value="Genomic_DNA"/>
</dbReference>
<evidence type="ECO:0000313" key="1">
    <source>
        <dbReference type="EMBL" id="CAJ1955425.1"/>
    </source>
</evidence>
<gene>
    <name evidence="1" type="ORF">CYCCA115_LOCUS15746</name>
</gene>
<proteinExistence type="predicted"/>
<keyword evidence="2" id="KW-1185">Reference proteome</keyword>